<feature type="compositionally biased region" description="Gly residues" evidence="1">
    <location>
        <begin position="204"/>
        <end position="214"/>
    </location>
</feature>
<proteinExistence type="predicted"/>
<protein>
    <submittedName>
        <fullName evidence="2">Uncharacterized protein SAML0226</fullName>
    </submittedName>
</protein>
<dbReference type="Gene3D" id="3.40.50.360">
    <property type="match status" value="1"/>
</dbReference>
<dbReference type="SUPFAM" id="SSF52218">
    <property type="entry name" value="Flavoproteins"/>
    <property type="match status" value="1"/>
</dbReference>
<accession>Q1RRD3</accession>
<name>Q1RRD3_STRA7</name>
<dbReference type="AlphaFoldDB" id="Q1RRD3"/>
<dbReference type="EMBL" id="AJ937740">
    <property type="protein sequence ID" value="CAI78155.1"/>
    <property type="molecule type" value="Genomic_DNA"/>
</dbReference>
<gene>
    <name evidence="2" type="ORF">SAML0226</name>
</gene>
<feature type="region of interest" description="Disordered" evidence="1">
    <location>
        <begin position="165"/>
        <end position="214"/>
    </location>
</feature>
<evidence type="ECO:0000313" key="2">
    <source>
        <dbReference type="EMBL" id="CAI78155.1"/>
    </source>
</evidence>
<organism evidence="2">
    <name type="scientific">Streptomyces ambofaciens (strain ATCC 23877 / 3486 / DSM 40053 / JCM 4204 / NBRC 12836 / NRRL B-2516)</name>
    <dbReference type="NCBI Taxonomy" id="278992"/>
    <lineage>
        <taxon>Bacteria</taxon>
        <taxon>Bacillati</taxon>
        <taxon>Actinomycetota</taxon>
        <taxon>Actinomycetes</taxon>
        <taxon>Kitasatosporales</taxon>
        <taxon>Streptomycetaceae</taxon>
        <taxon>Streptomyces</taxon>
    </lineage>
</organism>
<evidence type="ECO:0000256" key="1">
    <source>
        <dbReference type="SAM" id="MobiDB-lite"/>
    </source>
</evidence>
<reference evidence="2" key="1">
    <citation type="journal article" date="2006" name="J. Bacteriol.">
        <title>Intraspecific variability of the terminal inverted repeats of the linear chromosome of Streptomyces ambofaciens.</title>
        <authorList>
            <person name="Choulet F."/>
            <person name="Gallois A."/>
            <person name="Aigle B."/>
            <person name="Mangenot S."/>
            <person name="Gerbaud C."/>
            <person name="Truong C."/>
            <person name="Francou F.X."/>
            <person name="Borges F."/>
            <person name="Fourrier C."/>
            <person name="Guerineau M."/>
            <person name="Decaris B."/>
            <person name="Barbe V."/>
            <person name="Pernodet J.L."/>
            <person name="Leblond P."/>
        </authorList>
    </citation>
    <scope>NUCLEOTIDE SEQUENCE</scope>
    <source>
        <strain evidence="2">ATCC 23877</strain>
    </source>
</reference>
<sequence>MRPDDLPVPDLVVLHARHPQGLGRARHARGFAYGGGRKHAEGVFLGRKAMVCCTTGTSADTYAPDGIEGDILHLLWPVNKTSTRTCDASASWIAAPRIPTEAAPLSVRLLPSTLHSRASALAHRRSLVSRRCRQPVPSRVNRCGICAPGGWSRALGRGEPLPSDVEVSGNAGRGRQRATTAFPGHPGSCRLLRPGRGGRRRTGRGGWTEGCPRG</sequence>
<dbReference type="InterPro" id="IPR029039">
    <property type="entry name" value="Flavoprotein-like_sf"/>
</dbReference>